<sequence>MVAINTSETPYSDFDFVVGSWDFYTPDGTKIGVQTYTKREDGHLIVEEWQLSSGETGLGMSFVDPKTGLWRQVWMSPMYHIDYSGGIDENGAMVLEGTLYPNNGGESSPIKGMWSKQPDGSIKQDFYIFDDKLDKWNVLFSGYTLPKNN</sequence>
<dbReference type="RefSeq" id="WP_094995622.1">
    <property type="nucleotide sequence ID" value="NZ_BMJL01000001.1"/>
</dbReference>
<organism evidence="1 2">
    <name type="scientific">Maribacter cobaltidurans</name>
    <dbReference type="NCBI Taxonomy" id="1178778"/>
    <lineage>
        <taxon>Bacteria</taxon>
        <taxon>Pseudomonadati</taxon>
        <taxon>Bacteroidota</taxon>
        <taxon>Flavobacteriia</taxon>
        <taxon>Flavobacteriales</taxon>
        <taxon>Flavobacteriaceae</taxon>
        <taxon>Maribacter</taxon>
    </lineage>
</organism>
<gene>
    <name evidence="1" type="ORF">CJ263_01390</name>
</gene>
<dbReference type="Proteomes" id="UP000215244">
    <property type="component" value="Chromosome"/>
</dbReference>
<dbReference type="EMBL" id="CP022957">
    <property type="protein sequence ID" value="ASV28988.1"/>
    <property type="molecule type" value="Genomic_DNA"/>
</dbReference>
<keyword evidence="2" id="KW-1185">Reference proteome</keyword>
<dbReference type="AlphaFoldDB" id="A0A223V1U4"/>
<dbReference type="KEGG" id="marb:CJ263_01390"/>
<proteinExistence type="predicted"/>
<protein>
    <submittedName>
        <fullName evidence="1">Uncharacterized protein</fullName>
    </submittedName>
</protein>
<accession>A0A223V1U4</accession>
<evidence type="ECO:0000313" key="1">
    <source>
        <dbReference type="EMBL" id="ASV28988.1"/>
    </source>
</evidence>
<evidence type="ECO:0000313" key="2">
    <source>
        <dbReference type="Proteomes" id="UP000215244"/>
    </source>
</evidence>
<name>A0A223V1U4_9FLAO</name>
<dbReference type="OrthoDB" id="1121396at2"/>
<reference evidence="1 2" key="1">
    <citation type="submission" date="2017-08" db="EMBL/GenBank/DDBJ databases">
        <title>The complete genome sequence of Maribacter sp. B1, isolated from deep-sea sediment.</title>
        <authorList>
            <person name="Wu Y.-H."/>
            <person name="Cheng H."/>
            <person name="Xu X.-W."/>
        </authorList>
    </citation>
    <scope>NUCLEOTIDE SEQUENCE [LARGE SCALE GENOMIC DNA]</scope>
    <source>
        <strain evidence="1 2">B1</strain>
    </source>
</reference>